<dbReference type="GO" id="GO:0042597">
    <property type="term" value="C:periplasmic space"/>
    <property type="evidence" value="ECO:0007669"/>
    <property type="project" value="UniProtKB-SubCell"/>
</dbReference>
<gene>
    <name evidence="6" type="ORF">THTE_4354</name>
</gene>
<keyword evidence="3" id="KW-0574">Periplasm</keyword>
<evidence type="ECO:0000256" key="4">
    <source>
        <dbReference type="SAM" id="SignalP"/>
    </source>
</evidence>
<sequence>MHSMRRHNRFHNLICLPLCVLFLGVVGAPALAATFVFQPQYTSHGGPVLLGQIAEITDCDETTRNALACLELFPAPPLGEVKFVSQQDVREILALRGIDTTVHLWQGAPQVRIVTSPQATLRVLSSSGPATPVSPALQARAESRLKKAIQEYMKSQYPQLPPCEPSFSLTAEDARWLAAADAIVVIERDRALAPDRRVFAGVVRAPGGVRTIQIETQLQPRLLVVVAARPLARDTVLTRDDVRLSDDVEPAPGYATRLEDVLGRQLTTGVAPGRPIALSNLREPVLIRRGEVVQISVRAPGVMIRTLGRAKDDGVLGHLVPVETLDNRGKTILGKVVDHQLVEVYAASTQAANASQ</sequence>
<dbReference type="InterPro" id="IPR013974">
    <property type="entry name" value="SAF"/>
</dbReference>
<evidence type="ECO:0000313" key="6">
    <source>
        <dbReference type="EMBL" id="ASV76955.1"/>
    </source>
</evidence>
<dbReference type="Pfam" id="PF13144">
    <property type="entry name" value="ChapFlgA"/>
    <property type="match status" value="1"/>
</dbReference>
<reference evidence="6 7" key="1">
    <citation type="journal article" name="Front. Microbiol.">
        <title>Sugar Metabolism of the First Thermophilic Planctomycete Thermogutta terrifontis: Comparative Genomic and Transcriptomic Approaches.</title>
        <authorList>
            <person name="Elcheninov A.G."/>
            <person name="Menzel P."/>
            <person name="Gudbergsdottir S.R."/>
            <person name="Slesarev A.I."/>
            <person name="Kadnikov V.V."/>
            <person name="Krogh A."/>
            <person name="Bonch-Osmolovskaya E.A."/>
            <person name="Peng X."/>
            <person name="Kublanov I.V."/>
        </authorList>
    </citation>
    <scope>NUCLEOTIDE SEQUENCE [LARGE SCALE GENOMIC DNA]</scope>
    <source>
        <strain evidence="6 7">R1</strain>
    </source>
</reference>
<dbReference type="PANTHER" id="PTHR36307:SF1">
    <property type="entry name" value="FLAGELLA BASAL BODY P-RING FORMATION PROTEIN FLGA"/>
    <property type="match status" value="1"/>
</dbReference>
<dbReference type="GO" id="GO:0044780">
    <property type="term" value="P:bacterial-type flagellum assembly"/>
    <property type="evidence" value="ECO:0007669"/>
    <property type="project" value="InterPro"/>
</dbReference>
<protein>
    <submittedName>
        <fullName evidence="6">Flagellar basal-body P-ring formation protein FlgA</fullName>
    </submittedName>
</protein>
<evidence type="ECO:0000259" key="5">
    <source>
        <dbReference type="SMART" id="SM00858"/>
    </source>
</evidence>
<dbReference type="InterPro" id="IPR017585">
    <property type="entry name" value="SAF_FlgA"/>
</dbReference>
<keyword evidence="6" id="KW-0969">Cilium</keyword>
<evidence type="ECO:0000256" key="1">
    <source>
        <dbReference type="ARBA" id="ARBA00004418"/>
    </source>
</evidence>
<proteinExistence type="predicted"/>
<evidence type="ECO:0000256" key="3">
    <source>
        <dbReference type="ARBA" id="ARBA00022764"/>
    </source>
</evidence>
<keyword evidence="6" id="KW-0966">Cell projection</keyword>
<dbReference type="Gene3D" id="2.30.30.760">
    <property type="match status" value="1"/>
</dbReference>
<dbReference type="AlphaFoldDB" id="A0A286RLV2"/>
<keyword evidence="2 4" id="KW-0732">Signal</keyword>
<evidence type="ECO:0000313" key="7">
    <source>
        <dbReference type="Proteomes" id="UP000215086"/>
    </source>
</evidence>
<dbReference type="Gene3D" id="3.90.1210.10">
    <property type="entry name" value="Antifreeze-like/N-acetylneuraminic acid synthase C-terminal domain"/>
    <property type="match status" value="1"/>
</dbReference>
<dbReference type="EMBL" id="CP018477">
    <property type="protein sequence ID" value="ASV76955.1"/>
    <property type="molecule type" value="Genomic_DNA"/>
</dbReference>
<feature type="signal peptide" evidence="4">
    <location>
        <begin position="1"/>
        <end position="32"/>
    </location>
</feature>
<dbReference type="InterPro" id="IPR039246">
    <property type="entry name" value="Flagellar_FlgA"/>
</dbReference>
<dbReference type="PANTHER" id="PTHR36307">
    <property type="entry name" value="FLAGELLA BASAL BODY P-RING FORMATION PROTEIN FLGA"/>
    <property type="match status" value="1"/>
</dbReference>
<dbReference type="Proteomes" id="UP000215086">
    <property type="component" value="Chromosome"/>
</dbReference>
<accession>A0A286RLV2</accession>
<comment type="subcellular location">
    <subcellularLocation>
        <location evidence="1">Periplasm</location>
    </subcellularLocation>
</comment>
<dbReference type="NCBIfam" id="TIGR03170">
    <property type="entry name" value="flgA_cterm"/>
    <property type="match status" value="1"/>
</dbReference>
<feature type="chain" id="PRO_5012380269" evidence="4">
    <location>
        <begin position="33"/>
        <end position="356"/>
    </location>
</feature>
<dbReference type="KEGG" id="ttf:THTE_4354"/>
<organism evidence="6 7">
    <name type="scientific">Thermogutta terrifontis</name>
    <dbReference type="NCBI Taxonomy" id="1331910"/>
    <lineage>
        <taxon>Bacteria</taxon>
        <taxon>Pseudomonadati</taxon>
        <taxon>Planctomycetota</taxon>
        <taxon>Planctomycetia</taxon>
        <taxon>Pirellulales</taxon>
        <taxon>Thermoguttaceae</taxon>
        <taxon>Thermogutta</taxon>
    </lineage>
</organism>
<name>A0A286RLV2_9BACT</name>
<keyword evidence="6" id="KW-0282">Flagellum</keyword>
<feature type="domain" description="SAF" evidence="5">
    <location>
        <begin position="222"/>
        <end position="282"/>
    </location>
</feature>
<evidence type="ECO:0000256" key="2">
    <source>
        <dbReference type="ARBA" id="ARBA00022729"/>
    </source>
</evidence>
<keyword evidence="7" id="KW-1185">Reference proteome</keyword>
<dbReference type="CDD" id="cd11614">
    <property type="entry name" value="SAF_CpaB_FlgA_like"/>
    <property type="match status" value="1"/>
</dbReference>
<dbReference type="SMART" id="SM00858">
    <property type="entry name" value="SAF"/>
    <property type="match status" value="1"/>
</dbReference>